<evidence type="ECO:0000313" key="3">
    <source>
        <dbReference type="Proteomes" id="UP000663891"/>
    </source>
</evidence>
<dbReference type="AlphaFoldDB" id="A0A815M348"/>
<comment type="caution">
    <text evidence="1">The sequence shown here is derived from an EMBL/GenBank/DDBJ whole genome shotgun (WGS) entry which is preliminary data.</text>
</comment>
<gene>
    <name evidence="2" type="ORF">OKA104_LOCUS26412</name>
    <name evidence="1" type="ORF">VCS650_LOCUS37115</name>
</gene>
<name>A0A815M348_9BILA</name>
<dbReference type="Proteomes" id="UP000663881">
    <property type="component" value="Unassembled WGS sequence"/>
</dbReference>
<protein>
    <submittedName>
        <fullName evidence="1">Uncharacterized protein</fullName>
    </submittedName>
</protein>
<dbReference type="OrthoDB" id="619536at2759"/>
<sequence>MKFHFEHQVVLPSIPIDLAFERLTSATYVEQVIRLSGIADEFKLISDEGDVIRYQFVENVSLMGGVIKRRLPITVKQTRDRNKMTLLYESDLEKGQIIINKQRSFTPTKDGGTLVSEKVDGECPMLYQAMSKKEGHKSLIEAMNKYCTLFNDIKT</sequence>
<dbReference type="Proteomes" id="UP000663891">
    <property type="component" value="Unassembled WGS sequence"/>
</dbReference>
<dbReference type="EMBL" id="CAJOAY010002313">
    <property type="protein sequence ID" value="CAF3941523.1"/>
    <property type="molecule type" value="Genomic_DNA"/>
</dbReference>
<dbReference type="EMBL" id="CAJNON010000971">
    <property type="protein sequence ID" value="CAF1411078.1"/>
    <property type="molecule type" value="Genomic_DNA"/>
</dbReference>
<evidence type="ECO:0000313" key="1">
    <source>
        <dbReference type="EMBL" id="CAF1411078.1"/>
    </source>
</evidence>
<reference evidence="1" key="1">
    <citation type="submission" date="2021-02" db="EMBL/GenBank/DDBJ databases">
        <authorList>
            <person name="Nowell W R."/>
        </authorList>
    </citation>
    <scope>NUCLEOTIDE SEQUENCE</scope>
</reference>
<proteinExistence type="predicted"/>
<accession>A0A815M348</accession>
<organism evidence="1 3">
    <name type="scientific">Adineta steineri</name>
    <dbReference type="NCBI Taxonomy" id="433720"/>
    <lineage>
        <taxon>Eukaryota</taxon>
        <taxon>Metazoa</taxon>
        <taxon>Spiralia</taxon>
        <taxon>Gnathifera</taxon>
        <taxon>Rotifera</taxon>
        <taxon>Eurotatoria</taxon>
        <taxon>Bdelloidea</taxon>
        <taxon>Adinetida</taxon>
        <taxon>Adinetidae</taxon>
        <taxon>Adineta</taxon>
    </lineage>
</organism>
<evidence type="ECO:0000313" key="2">
    <source>
        <dbReference type="EMBL" id="CAF3941523.1"/>
    </source>
</evidence>